<proteinExistence type="predicted"/>
<comment type="caution">
    <text evidence="2">The sequence shown here is derived from an EMBL/GenBank/DDBJ whole genome shotgun (WGS) entry which is preliminary data.</text>
</comment>
<reference evidence="2" key="1">
    <citation type="submission" date="2020-11" db="EMBL/GenBank/DDBJ databases">
        <authorList>
            <person name="Whitehead M."/>
        </authorList>
    </citation>
    <scope>NUCLEOTIDE SEQUENCE</scope>
    <source>
        <strain evidence="2">EGII</strain>
    </source>
</reference>
<dbReference type="EMBL" id="CAJHJT010000001">
    <property type="protein sequence ID" value="CAD6994391.1"/>
    <property type="molecule type" value="Genomic_DNA"/>
</dbReference>
<dbReference type="OrthoDB" id="423807at2759"/>
<accession>A0A811U6H6</accession>
<evidence type="ECO:0000313" key="3">
    <source>
        <dbReference type="Proteomes" id="UP000606786"/>
    </source>
</evidence>
<organism evidence="2 3">
    <name type="scientific">Ceratitis capitata</name>
    <name type="common">Mediterranean fruit fly</name>
    <name type="synonym">Tephritis capitata</name>
    <dbReference type="NCBI Taxonomy" id="7213"/>
    <lineage>
        <taxon>Eukaryota</taxon>
        <taxon>Metazoa</taxon>
        <taxon>Ecdysozoa</taxon>
        <taxon>Arthropoda</taxon>
        <taxon>Hexapoda</taxon>
        <taxon>Insecta</taxon>
        <taxon>Pterygota</taxon>
        <taxon>Neoptera</taxon>
        <taxon>Endopterygota</taxon>
        <taxon>Diptera</taxon>
        <taxon>Brachycera</taxon>
        <taxon>Muscomorpha</taxon>
        <taxon>Tephritoidea</taxon>
        <taxon>Tephritidae</taxon>
        <taxon>Ceratitis</taxon>
        <taxon>Ceratitis</taxon>
    </lineage>
</organism>
<gene>
    <name evidence="2" type="ORF">CCAP1982_LOCUS3143</name>
</gene>
<dbReference type="Proteomes" id="UP000606786">
    <property type="component" value="Unassembled WGS sequence"/>
</dbReference>
<name>A0A811U6H6_CERCA</name>
<feature type="compositionally biased region" description="Basic and acidic residues" evidence="1">
    <location>
        <begin position="225"/>
        <end position="243"/>
    </location>
</feature>
<dbReference type="AlphaFoldDB" id="A0A811U6H6"/>
<protein>
    <submittedName>
        <fullName evidence="2">(Mediterranean fruit fly) hypothetical protein</fullName>
    </submittedName>
</protein>
<feature type="region of interest" description="Disordered" evidence="1">
    <location>
        <begin position="220"/>
        <end position="243"/>
    </location>
</feature>
<evidence type="ECO:0000256" key="1">
    <source>
        <dbReference type="SAM" id="MobiDB-lite"/>
    </source>
</evidence>
<keyword evidence="3" id="KW-1185">Reference proteome</keyword>
<evidence type="ECO:0000313" key="2">
    <source>
        <dbReference type="EMBL" id="CAD6994391.1"/>
    </source>
</evidence>
<sequence>MRENALQGGKMKPIKRPKLRRHIMVAATVSGSERRVVGGRWLLTAVFAVAAANGSAWQVRKWQSSNQCLSAADNRFIPNTMLQAAGLRAKSCKAKKGKEFIPLHQRGLLLAKKHSGKCSWQAAEYNERGEKQQTITTTPTPLISYFNNGQGRQNAIQCALRRVQLGKAAAAHSTSPGKMTQHDHTATTIADQTLPDYSEQKHTPTPPAALNTTTDIEIGVGGNDDGPHGHGAELHQDYKGPKM</sequence>